<feature type="binding site" evidence="2">
    <location>
        <begin position="7"/>
        <end position="20"/>
    </location>
    <ligand>
        <name>ATP</name>
        <dbReference type="ChEBI" id="CHEBI:30616"/>
    </ligand>
</feature>
<keyword evidence="2" id="KW-0436">Ligase</keyword>
<evidence type="ECO:0000256" key="1">
    <source>
        <dbReference type="ARBA" id="ARBA00022694"/>
    </source>
</evidence>
<evidence type="ECO:0000313" key="3">
    <source>
        <dbReference type="EMBL" id="HIZ21535.1"/>
    </source>
</evidence>
<dbReference type="GO" id="GO:0000049">
    <property type="term" value="F:tRNA binding"/>
    <property type="evidence" value="ECO:0007669"/>
    <property type="project" value="UniProtKB-KW"/>
</dbReference>
<feature type="binding site" evidence="2">
    <location>
        <position position="196"/>
    </location>
    <ligand>
        <name>ATP</name>
        <dbReference type="ChEBI" id="CHEBI:30616"/>
    </ligand>
</feature>
<dbReference type="SUPFAM" id="SSF52374">
    <property type="entry name" value="Nucleotidylyl transferase"/>
    <property type="match status" value="1"/>
</dbReference>
<keyword evidence="2" id="KW-0547">Nucleotide-binding</keyword>
<keyword evidence="2" id="KW-0694">RNA-binding</keyword>
<keyword evidence="2" id="KW-0820">tRNA-binding</keyword>
<organism evidence="3 4">
    <name type="scientific">Candidatus Blautia faecigallinarum</name>
    <dbReference type="NCBI Taxonomy" id="2838488"/>
    <lineage>
        <taxon>Bacteria</taxon>
        <taxon>Bacillati</taxon>
        <taxon>Bacillota</taxon>
        <taxon>Clostridia</taxon>
        <taxon>Lachnospirales</taxon>
        <taxon>Lachnospiraceae</taxon>
        <taxon>Blautia</taxon>
    </lineage>
</organism>
<feature type="binding site" evidence="2">
    <location>
        <position position="102"/>
    </location>
    <ligand>
        <name>ATP</name>
        <dbReference type="ChEBI" id="CHEBI:30616"/>
    </ligand>
</feature>
<dbReference type="HAMAP" id="MF_01539">
    <property type="entry name" value="TmcAL"/>
    <property type="match status" value="1"/>
</dbReference>
<gene>
    <name evidence="2" type="primary">tmcAL</name>
    <name evidence="3" type="ORF">IAA21_01885</name>
</gene>
<proteinExistence type="inferred from homology"/>
<comment type="caution">
    <text evidence="2">Lacks conserved residue(s) required for the propagation of feature annotation.</text>
</comment>
<accession>A0A9D2DR84</accession>
<reference evidence="3" key="1">
    <citation type="journal article" date="2021" name="PeerJ">
        <title>Extensive microbial diversity within the chicken gut microbiome revealed by metagenomics and culture.</title>
        <authorList>
            <person name="Gilroy R."/>
            <person name="Ravi A."/>
            <person name="Getino M."/>
            <person name="Pursley I."/>
            <person name="Horton D.L."/>
            <person name="Alikhan N.F."/>
            <person name="Baker D."/>
            <person name="Gharbi K."/>
            <person name="Hall N."/>
            <person name="Watson M."/>
            <person name="Adriaenssens E.M."/>
            <person name="Foster-Nyarko E."/>
            <person name="Jarju S."/>
            <person name="Secka A."/>
            <person name="Antonio M."/>
            <person name="Oren A."/>
            <person name="Chaudhuri R.R."/>
            <person name="La Ragione R."/>
            <person name="Hildebrand F."/>
            <person name="Pallen M.J."/>
        </authorList>
    </citation>
    <scope>NUCLEOTIDE SEQUENCE</scope>
    <source>
        <strain evidence="3">14324</strain>
    </source>
</reference>
<dbReference type="Gene3D" id="3.40.50.620">
    <property type="entry name" value="HUPs"/>
    <property type="match status" value="1"/>
</dbReference>
<comment type="similarity">
    <text evidence="2">Belongs to the TmcAL family.</text>
</comment>
<keyword evidence="2" id="KW-0067">ATP-binding</keyword>
<protein>
    <recommendedName>
        <fullName evidence="2">tRNA(Met) cytidine acetate ligase</fullName>
        <ecNumber evidence="2">6.3.4.-</ecNumber>
    </recommendedName>
</protein>
<dbReference type="GO" id="GO:0006400">
    <property type="term" value="P:tRNA modification"/>
    <property type="evidence" value="ECO:0007669"/>
    <property type="project" value="UniProtKB-UniRule"/>
</dbReference>
<dbReference type="PANTHER" id="PTHR37825">
    <property type="entry name" value="TRNA(MET) CYTIDINE ACETATE LIGASE"/>
    <property type="match status" value="1"/>
</dbReference>
<dbReference type="EMBL" id="DXBU01000022">
    <property type="protein sequence ID" value="HIZ21535.1"/>
    <property type="molecule type" value="Genomic_DNA"/>
</dbReference>
<keyword evidence="2" id="KW-0963">Cytoplasm</keyword>
<dbReference type="GO" id="GO:0005524">
    <property type="term" value="F:ATP binding"/>
    <property type="evidence" value="ECO:0007669"/>
    <property type="project" value="UniProtKB-KW"/>
</dbReference>
<dbReference type="InterPro" id="IPR008513">
    <property type="entry name" value="tRNA(Met)_cyd_acetate_ligase"/>
</dbReference>
<name>A0A9D2DR84_9FIRM</name>
<sequence length="421" mass="46180">MKVAGIAAEYNPFHLGHQKQIEYLKNELKADYIVAAMSGDFVQRGTPALLPKHLRTEMALMGGADLVLELPVSVSTGSAEFFAKGAVSLLEGIGAVDLLCFGSEEGELSPFETASAILTEEPPAYQAVLKEQLKRGASFPAARQQALTACLCGVSGAPAPEALRRFLSSPNNILGLEYCKALREQNSSIQPVTLLRDGSDYHEGRLQKGRAPSASAVRAVFKEAAGGDPGKASPLLRESLAEYLPDAVCALLSHSAAENSFLTEEDFDLLLHYCLLSMPPEEMCCCLDVSPDLAARIKNTLNQYRGFSQFTSLLKTREVTYTRIQRSLLHLLLKIREAAFPVPYARVLGFKKAAAPLLKEINSRSQIPVFTKLSRGELLLDQYGKKVLEENTFVSNLYEAVLCKKQDRPFIHEYQKPVIMI</sequence>
<dbReference type="Pfam" id="PF05636">
    <property type="entry name" value="HIGH_NTase1"/>
    <property type="match status" value="1"/>
</dbReference>
<dbReference type="EC" id="6.3.4.-" evidence="2"/>
<comment type="function">
    <text evidence="2">Catalyzes the formation of N(4)-acetylcytidine (ac(4)C) at the wobble position of elongator tRNA(Met), using acetate and ATP as substrates. First activates an acetate ion to form acetyladenylate (Ac-AMP) and then transfers the acetyl group to tRNA to form ac(4)C34.</text>
</comment>
<comment type="subcellular location">
    <subcellularLocation>
        <location evidence="2">Cytoplasm</location>
    </subcellularLocation>
</comment>
<feature type="binding site" evidence="2">
    <location>
        <position position="171"/>
    </location>
    <ligand>
        <name>ATP</name>
        <dbReference type="ChEBI" id="CHEBI:30616"/>
    </ligand>
</feature>
<dbReference type="GO" id="GO:0016879">
    <property type="term" value="F:ligase activity, forming carbon-nitrogen bonds"/>
    <property type="evidence" value="ECO:0007669"/>
    <property type="project" value="UniProtKB-UniRule"/>
</dbReference>
<comment type="caution">
    <text evidence="3">The sequence shown here is derived from an EMBL/GenBank/DDBJ whole genome shotgun (WGS) entry which is preliminary data.</text>
</comment>
<dbReference type="AlphaFoldDB" id="A0A9D2DR84"/>
<evidence type="ECO:0000313" key="4">
    <source>
        <dbReference type="Proteomes" id="UP000824041"/>
    </source>
</evidence>
<evidence type="ECO:0000256" key="2">
    <source>
        <dbReference type="HAMAP-Rule" id="MF_01539"/>
    </source>
</evidence>
<dbReference type="InterPro" id="IPR014729">
    <property type="entry name" value="Rossmann-like_a/b/a_fold"/>
</dbReference>
<reference evidence="3" key="2">
    <citation type="submission" date="2021-04" db="EMBL/GenBank/DDBJ databases">
        <authorList>
            <person name="Gilroy R."/>
        </authorList>
    </citation>
    <scope>NUCLEOTIDE SEQUENCE</scope>
    <source>
        <strain evidence="3">14324</strain>
    </source>
</reference>
<dbReference type="GO" id="GO:0005737">
    <property type="term" value="C:cytoplasm"/>
    <property type="evidence" value="ECO:0007669"/>
    <property type="project" value="UniProtKB-SubCell"/>
</dbReference>
<dbReference type="PANTHER" id="PTHR37825:SF1">
    <property type="entry name" value="TRNA(MET) CYTIDINE ACETATE LIGASE"/>
    <property type="match status" value="1"/>
</dbReference>
<comment type="catalytic activity">
    <reaction evidence="2">
        <text>cytidine(34) in elongator tRNA(Met) + acetate + ATP = N(4)-acetylcytidine(34) in elongator tRNA(Met) + AMP + diphosphate</text>
        <dbReference type="Rhea" id="RHEA:58144"/>
        <dbReference type="Rhea" id="RHEA-COMP:10693"/>
        <dbReference type="Rhea" id="RHEA-COMP:10694"/>
        <dbReference type="ChEBI" id="CHEBI:30089"/>
        <dbReference type="ChEBI" id="CHEBI:30616"/>
        <dbReference type="ChEBI" id="CHEBI:33019"/>
        <dbReference type="ChEBI" id="CHEBI:74900"/>
        <dbReference type="ChEBI" id="CHEBI:82748"/>
        <dbReference type="ChEBI" id="CHEBI:456215"/>
    </reaction>
</comment>
<keyword evidence="1 2" id="KW-0819">tRNA processing</keyword>
<dbReference type="Proteomes" id="UP000824041">
    <property type="component" value="Unassembled WGS sequence"/>
</dbReference>